<dbReference type="Proteomes" id="UP000006051">
    <property type="component" value="Chromosome"/>
</dbReference>
<dbReference type="InterPro" id="IPR011250">
    <property type="entry name" value="OMP/PagP_B-barrel"/>
</dbReference>
<dbReference type="Gene3D" id="2.40.160.20">
    <property type="match status" value="1"/>
</dbReference>
<dbReference type="eggNOG" id="COG3637">
    <property type="taxonomic scope" value="Bacteria"/>
</dbReference>
<dbReference type="RefSeq" id="WP_014790187.1">
    <property type="nucleotide sequence ID" value="NC_018016.1"/>
</dbReference>
<evidence type="ECO:0000259" key="2">
    <source>
        <dbReference type="Pfam" id="PF13505"/>
    </source>
</evidence>
<organism evidence="3 4">
    <name type="scientific">Ornithobacterium rhinotracheale (strain ATCC 51463 / DSM 15997 / CCUG 23171 / CIP 104009 / LMG 9086)</name>
    <dbReference type="NCBI Taxonomy" id="867902"/>
    <lineage>
        <taxon>Bacteria</taxon>
        <taxon>Pseudomonadati</taxon>
        <taxon>Bacteroidota</taxon>
        <taxon>Flavobacteriia</taxon>
        <taxon>Flavobacteriales</taxon>
        <taxon>Weeksellaceae</taxon>
        <taxon>Ornithobacterium</taxon>
    </lineage>
</organism>
<dbReference type="PATRIC" id="fig|867902.3.peg.344"/>
<dbReference type="SUPFAM" id="SSF56925">
    <property type="entry name" value="OMPA-like"/>
    <property type="match status" value="1"/>
</dbReference>
<name>I3ZXX3_ORNRL</name>
<dbReference type="STRING" id="867902.Ornrh_0340"/>
<evidence type="ECO:0000313" key="4">
    <source>
        <dbReference type="Proteomes" id="UP000006051"/>
    </source>
</evidence>
<dbReference type="AlphaFoldDB" id="I3ZXX3"/>
<dbReference type="Pfam" id="PF13505">
    <property type="entry name" value="OMP_b-brl"/>
    <property type="match status" value="1"/>
</dbReference>
<keyword evidence="4" id="KW-1185">Reference proteome</keyword>
<dbReference type="GeneID" id="71568614"/>
<evidence type="ECO:0000256" key="1">
    <source>
        <dbReference type="ARBA" id="ARBA00022729"/>
    </source>
</evidence>
<gene>
    <name evidence="3" type="ordered locus">Ornrh_0340</name>
</gene>
<feature type="domain" description="Outer membrane protein beta-barrel" evidence="2">
    <location>
        <begin position="9"/>
        <end position="167"/>
    </location>
</feature>
<keyword evidence="1" id="KW-0732">Signal</keyword>
<accession>I3ZXX3</accession>
<dbReference type="GeneID" id="97257109"/>
<dbReference type="InterPro" id="IPR027385">
    <property type="entry name" value="Beta-barrel_OMP"/>
</dbReference>
<dbReference type="EMBL" id="CP003283">
    <property type="protein sequence ID" value="AFL96557.1"/>
    <property type="molecule type" value="Genomic_DNA"/>
</dbReference>
<dbReference type="HOGENOM" id="CLU_1561363_0_0_10"/>
<reference evidence="3 4" key="1">
    <citation type="submission" date="2012-06" db="EMBL/GenBank/DDBJ databases">
        <title>The complete genome of Ornithobacterium rhinotracheale DSM 15997.</title>
        <authorList>
            <consortium name="US DOE Joint Genome Institute (JGI-PGF)"/>
            <person name="Lucas S."/>
            <person name="Copeland A."/>
            <person name="Lapidus A."/>
            <person name="Goodwin L."/>
            <person name="Pitluck S."/>
            <person name="Peters L."/>
            <person name="Mikhailova N."/>
            <person name="Teshima H."/>
            <person name="Kyrpides N."/>
            <person name="Mavromatis K."/>
            <person name="Pagani I."/>
            <person name="Ivanova N."/>
            <person name="Ovchinnikova G."/>
            <person name="Zeytun A."/>
            <person name="Detter J.C."/>
            <person name="Han C."/>
            <person name="Land M."/>
            <person name="Hauser L."/>
            <person name="Markowitz V."/>
            <person name="Cheng J.-F."/>
            <person name="Hugenholtz P."/>
            <person name="Woyke T."/>
            <person name="Wu D."/>
            <person name="Lang E."/>
            <person name="Kopitz M."/>
            <person name="Brambilla E."/>
            <person name="Klenk H.-P."/>
            <person name="Eisen J.A."/>
        </authorList>
    </citation>
    <scope>NUCLEOTIDE SEQUENCE [LARGE SCALE GENOMIC DNA]</scope>
    <source>
        <strain evidence="4">ATCC 51463 / DSM 15997 / CCUG 23171 / LMG 9086</strain>
    </source>
</reference>
<proteinExistence type="predicted"/>
<sequence>MKKFLIVGALAIAGVMSAQTQKGNVVISGKSGLGYENVSIKDVDGSTNKFDFAVGAGYFVADNLSIGAEAEVSSIKASGSDAVNLYSFLPSVSYYFGQTNARPYLKGQVGLAGASASGTTKTGLALGAEAGVAYFFTNNFAANINLGYKNLKIDQVKTNTFNTGVGLAVFF</sequence>
<evidence type="ECO:0000313" key="3">
    <source>
        <dbReference type="EMBL" id="AFL96557.1"/>
    </source>
</evidence>
<protein>
    <submittedName>
        <fullName evidence="3">OprF membrane domain protein</fullName>
    </submittedName>
</protein>
<dbReference type="KEGG" id="orh:Ornrh_0340"/>